<keyword evidence="1" id="KW-0418">Kinase</keyword>
<reference evidence="1" key="1">
    <citation type="submission" date="2022-06" db="EMBL/GenBank/DDBJ databases">
        <title>Phylogenomic reconstructions and comparative analyses of Kickxellomycotina fungi.</title>
        <authorList>
            <person name="Reynolds N.K."/>
            <person name="Stajich J.E."/>
            <person name="Barry K."/>
            <person name="Grigoriev I.V."/>
            <person name="Crous P."/>
            <person name="Smith M.E."/>
        </authorList>
    </citation>
    <scope>NUCLEOTIDE SEQUENCE</scope>
    <source>
        <strain evidence="1">RSA 2271</strain>
    </source>
</reference>
<accession>A0ACC1HDF0</accession>
<name>A0ACC1HDF0_9FUNG</name>
<comment type="caution">
    <text evidence="1">The sequence shown here is derived from an EMBL/GenBank/DDBJ whole genome shotgun (WGS) entry which is preliminary data.</text>
</comment>
<organism evidence="1 2">
    <name type="scientific">Spiromyces aspiralis</name>
    <dbReference type="NCBI Taxonomy" id="68401"/>
    <lineage>
        <taxon>Eukaryota</taxon>
        <taxon>Fungi</taxon>
        <taxon>Fungi incertae sedis</taxon>
        <taxon>Zoopagomycota</taxon>
        <taxon>Kickxellomycotina</taxon>
        <taxon>Kickxellomycetes</taxon>
        <taxon>Kickxellales</taxon>
        <taxon>Kickxellaceae</taxon>
        <taxon>Spiromyces</taxon>
    </lineage>
</organism>
<dbReference type="EMBL" id="JAMZIH010006341">
    <property type="protein sequence ID" value="KAJ1674025.1"/>
    <property type="molecule type" value="Genomic_DNA"/>
</dbReference>
<evidence type="ECO:0000313" key="1">
    <source>
        <dbReference type="EMBL" id="KAJ1674025.1"/>
    </source>
</evidence>
<protein>
    <submittedName>
        <fullName evidence="1">Mevalonate kinase</fullName>
        <ecNumber evidence="1">2.7.1.36</ecNumber>
    </submittedName>
</protein>
<proteinExistence type="predicted"/>
<sequence>HIHAASDLRSPTSAACDGATTASLDEYRAFEETLEDLVRLNHSLLASLRVSHPSLESVVSITNECGLASKLTGAGGGGCALTLLPHFATADQIQAVKSALEVHGFDQYQTTVGGEGVWLTTLDEENTKATTTLISMRSFLELKDDQLVTLARSQTTKVQLAEKIKGGSGSSNGNNIGPAGATAVTSGIIVPSTAVPHF</sequence>
<keyword evidence="1" id="KW-0808">Transferase</keyword>
<dbReference type="Proteomes" id="UP001145114">
    <property type="component" value="Unassembled WGS sequence"/>
</dbReference>
<evidence type="ECO:0000313" key="2">
    <source>
        <dbReference type="Proteomes" id="UP001145114"/>
    </source>
</evidence>
<feature type="non-terminal residue" evidence="1">
    <location>
        <position position="1"/>
    </location>
</feature>
<dbReference type="EC" id="2.7.1.36" evidence="1"/>
<keyword evidence="2" id="KW-1185">Reference proteome</keyword>
<gene>
    <name evidence="1" type="primary">ERG12</name>
    <name evidence="1" type="ORF">EV182_004115</name>
</gene>